<dbReference type="Gene3D" id="3.40.1350.10">
    <property type="match status" value="1"/>
</dbReference>
<dbReference type="InterPro" id="IPR011856">
    <property type="entry name" value="tRNA_endonuc-like_dom_sf"/>
</dbReference>
<accession>A0A6J7DEU2</accession>
<evidence type="ECO:0000313" key="1">
    <source>
        <dbReference type="EMBL" id="CAB4865673.1"/>
    </source>
</evidence>
<name>A0A6J7DEU2_9ZZZZ</name>
<sequence length="355" mass="38784">MTELGRRVIFRNDGELVVGHASRFDDEASLHSAIAAQPHVLPTEQIGLGPLAPLGTEVNLGHGPIDLLAADASGRLVIIEFKRGTESADVRKVVAQMLDYGSSIWRRTDYAGIERACQKGRPGFKESLADRAEKHLSLVDERPFDATRFARGVEESIDSGEFVFIYVGRTMGERTRRVMSYLAEGPRLSLLGIEVDYFRSPLGVEMLAPRVAFSPSWVSAGIASVAENVAPLAEQFALARPVARELRDGLDVLAAEYGYRILDSKHHRKYQPASGGSALNLNPSSGRLQFGLAPFRSAGDDVQADEFAEILEEISGSPVPRDWPSIDAEALMLDWASTKELLVIPYLIARRASAV</sequence>
<organism evidence="1">
    <name type="scientific">freshwater metagenome</name>
    <dbReference type="NCBI Taxonomy" id="449393"/>
    <lineage>
        <taxon>unclassified sequences</taxon>
        <taxon>metagenomes</taxon>
        <taxon>ecological metagenomes</taxon>
    </lineage>
</organism>
<dbReference type="AlphaFoldDB" id="A0A6J7DEU2"/>
<gene>
    <name evidence="1" type="ORF">UFOPK3317_00642</name>
</gene>
<dbReference type="GO" id="GO:0003676">
    <property type="term" value="F:nucleic acid binding"/>
    <property type="evidence" value="ECO:0007669"/>
    <property type="project" value="InterPro"/>
</dbReference>
<dbReference type="EMBL" id="CAFBLK010000090">
    <property type="protein sequence ID" value="CAB4865673.1"/>
    <property type="molecule type" value="Genomic_DNA"/>
</dbReference>
<proteinExistence type="predicted"/>
<protein>
    <submittedName>
        <fullName evidence="1">Unannotated protein</fullName>
    </submittedName>
</protein>
<reference evidence="1" key="1">
    <citation type="submission" date="2020-05" db="EMBL/GenBank/DDBJ databases">
        <authorList>
            <person name="Chiriac C."/>
            <person name="Salcher M."/>
            <person name="Ghai R."/>
            <person name="Kavagutti S V."/>
        </authorList>
    </citation>
    <scope>NUCLEOTIDE SEQUENCE</scope>
</reference>